<feature type="non-terminal residue" evidence="1">
    <location>
        <position position="1"/>
    </location>
</feature>
<reference evidence="1" key="1">
    <citation type="journal article" date="2013" name="BMC Genomics">
        <title>Unscrambling butterfly oogenesis.</title>
        <authorList>
            <person name="Carter J.M."/>
            <person name="Baker S.C."/>
            <person name="Pink R."/>
            <person name="Carter D.R."/>
            <person name="Collins A."/>
            <person name="Tomlin J."/>
            <person name="Gibbs M."/>
            <person name="Breuker C.J."/>
        </authorList>
    </citation>
    <scope>NUCLEOTIDE SEQUENCE</scope>
    <source>
        <tissue evidence="1">Ovary</tissue>
    </source>
</reference>
<feature type="non-terminal residue" evidence="1">
    <location>
        <position position="68"/>
    </location>
</feature>
<reference evidence="1" key="2">
    <citation type="submission" date="2013-05" db="EMBL/GenBank/DDBJ databases">
        <authorList>
            <person name="Carter J.-M."/>
            <person name="Baker S.C."/>
            <person name="Pink R."/>
            <person name="Carter D.R.F."/>
            <person name="Collins A."/>
            <person name="Tomlin J."/>
            <person name="Gibbs M."/>
            <person name="Breuker C.J."/>
        </authorList>
    </citation>
    <scope>NUCLEOTIDE SEQUENCE</scope>
    <source>
        <tissue evidence="1">Ovary</tissue>
    </source>
</reference>
<proteinExistence type="predicted"/>
<sequence>TLVSFKGLIAKILDFHESFIVYLNSRYFKNGMQIFYRCINDCVAMFLVNLRVSKLYLRTPLSLALELN</sequence>
<dbReference type="AlphaFoldDB" id="S4PPF4"/>
<name>S4PPF4_9NEOP</name>
<dbReference type="EMBL" id="GAIX01002460">
    <property type="protein sequence ID" value="JAA90100.1"/>
    <property type="molecule type" value="Transcribed_RNA"/>
</dbReference>
<accession>S4PPF4</accession>
<evidence type="ECO:0000313" key="1">
    <source>
        <dbReference type="EMBL" id="JAA90100.1"/>
    </source>
</evidence>
<organism evidence="1">
    <name type="scientific">Pararge aegeria</name>
    <name type="common">speckled wood butterfly</name>
    <dbReference type="NCBI Taxonomy" id="116150"/>
    <lineage>
        <taxon>Eukaryota</taxon>
        <taxon>Metazoa</taxon>
        <taxon>Ecdysozoa</taxon>
        <taxon>Arthropoda</taxon>
        <taxon>Hexapoda</taxon>
        <taxon>Insecta</taxon>
        <taxon>Pterygota</taxon>
        <taxon>Neoptera</taxon>
        <taxon>Endopterygota</taxon>
        <taxon>Lepidoptera</taxon>
        <taxon>Glossata</taxon>
        <taxon>Ditrysia</taxon>
        <taxon>Papilionoidea</taxon>
        <taxon>Nymphalidae</taxon>
        <taxon>Satyrinae</taxon>
        <taxon>Satyrini</taxon>
        <taxon>Parargina</taxon>
        <taxon>Pararge</taxon>
    </lineage>
</organism>
<protein>
    <submittedName>
        <fullName evidence="1">Uncharacterized protein</fullName>
    </submittedName>
</protein>